<keyword evidence="4" id="KW-0539">Nucleus</keyword>
<dbReference type="InterPro" id="IPR057989">
    <property type="entry name" value="TPR_RPAP1/MINIYO-like"/>
</dbReference>
<organism evidence="9 10">
    <name type="scientific">Acanthoscelides obtectus</name>
    <name type="common">Bean weevil</name>
    <name type="synonym">Bruchus obtectus</name>
    <dbReference type="NCBI Taxonomy" id="200917"/>
    <lineage>
        <taxon>Eukaryota</taxon>
        <taxon>Metazoa</taxon>
        <taxon>Ecdysozoa</taxon>
        <taxon>Arthropoda</taxon>
        <taxon>Hexapoda</taxon>
        <taxon>Insecta</taxon>
        <taxon>Pterygota</taxon>
        <taxon>Neoptera</taxon>
        <taxon>Endopterygota</taxon>
        <taxon>Coleoptera</taxon>
        <taxon>Polyphaga</taxon>
        <taxon>Cucujiformia</taxon>
        <taxon>Chrysomeloidea</taxon>
        <taxon>Chrysomelidae</taxon>
        <taxon>Bruchinae</taxon>
        <taxon>Bruchini</taxon>
        <taxon>Acanthoscelides</taxon>
    </lineage>
</organism>
<dbReference type="Pfam" id="PF08621">
    <property type="entry name" value="RPAP1_N"/>
    <property type="match status" value="1"/>
</dbReference>
<evidence type="ECO:0000259" key="7">
    <source>
        <dbReference type="Pfam" id="PF08621"/>
    </source>
</evidence>
<comment type="subcellular location">
    <subcellularLocation>
        <location evidence="1">Nucleus</location>
    </subcellularLocation>
</comment>
<dbReference type="SUPFAM" id="SSF48371">
    <property type="entry name" value="ARM repeat"/>
    <property type="match status" value="1"/>
</dbReference>
<evidence type="ECO:0000313" key="10">
    <source>
        <dbReference type="Proteomes" id="UP001152888"/>
    </source>
</evidence>
<evidence type="ECO:0000256" key="3">
    <source>
        <dbReference type="ARBA" id="ARBA00023163"/>
    </source>
</evidence>
<sequence>MYSRPKPGETEEDILKLQDEFLKSKDKIKAAAKVISAKTETSGTSSEADSGTKNVANIEEQLANTFEAVPTNMQLRSIIEKQNQTRMPQVKFNNSRGFPQAKRRDPNISSGHGSIFAQHIKKMKKDETPMEVDPAPISDQTLVIKEKSLEGPSCSCIRNEPSQFKKKNLPSQSYILTGSDSKQIHEENLGVMQNMSEEEITEERERLIQTMDPAIIAYLKSRRKKEMLENRNPTIKEQNEAAEDVKIEDIETTKEILAHPKAEKWLNFEVVENNKLAWMKEIDIPQLKNGTFEARFDFEGWLLPYAEPEINEKNRILYHHGEEPGRPGYTLQELFQLSRSSVNQQKIMALNAIANILSLHSTGVYDEILDLPIEQIFFVIRFCLDDNTPAVLNASIKALRNLFFSQVDETCLDSILGFGVGMIQPILAVDHQKEDDNTVNDQQLAEKNLVRCLLRTDILTRIRYIINTVKPPLETIVYCMDILIRMARDSEFLLSQIFDCDGLLKSIIAHFVPKQFLAGGCNSAYGLPLLQAIKLLRIISARGKAWAIKLLKKYVLKCVVFRFIVCLFFRYAVLDSIVSYLSDDTFSANVNGMRLQSECMHFWSLLSHYRLTENKYSTLEPVLICMLNYHAKNTNINLETTFVREGHVAALLILLGNEFRINTSRAVPFLPLLLEQCLPKWISQFSKMDSYVCGKLQIIASLIYCLSSIRGQLVDEAVLAVIHSEGFKIATDKITSGSMLLNNYETHKSGPNLKTLEAAAWHTMDHVVPILQTNSCIPFLYPISRYVKVTCDRKVKLAFLRHPNIVKYLTSLQKLDRYYLTSHWFSRPETSMLMSMLKASVDVQADIDTAVFYELAVKCLCVFNCEQKPDIEFIFSNIVFSTRFYPSEVLMENLDISKRNENLKISLNNLDEIREVYIQVLGLKSDVPDLTQCCSIDISVGNVIPIDWIYTPILVLYVNHLQNKVNVDEAQQLFTVKNCLRWILLYETYFPFLASTINPTDKFCRLACLFLGSDSLFLATEIHELLELCFKNVIATCGQTLNFNKEIQGLTNFQDFYTQLLEQYQSVSYGDTLFGNVILVPLAQKHNAQYRKTLWSEYMGAVQVFNVTPEQCFCELKWHLEPPEEDMSLLKCYRRAIVNNLVKKNTVLYTIANHHVEQFVGKRKKEKIVTN</sequence>
<feature type="domain" description="RPAP1/MINIYO-like TPR repeats" evidence="8">
    <location>
        <begin position="950"/>
        <end position="1166"/>
    </location>
</feature>
<keyword evidence="3" id="KW-0804">Transcription</keyword>
<name>A0A9P0K2U7_ACAOB</name>
<dbReference type="InterPro" id="IPR039913">
    <property type="entry name" value="RPAP1/Rba50"/>
</dbReference>
<accession>A0A9P0K2U7</accession>
<comment type="similarity">
    <text evidence="2">Belongs to the RPAP1 family.</text>
</comment>
<evidence type="ECO:0000256" key="5">
    <source>
        <dbReference type="SAM" id="MobiDB-lite"/>
    </source>
</evidence>
<evidence type="ECO:0000259" key="6">
    <source>
        <dbReference type="Pfam" id="PF08620"/>
    </source>
</evidence>
<dbReference type="GO" id="GO:0006366">
    <property type="term" value="P:transcription by RNA polymerase II"/>
    <property type="evidence" value="ECO:0007669"/>
    <property type="project" value="InterPro"/>
</dbReference>
<evidence type="ECO:0000256" key="1">
    <source>
        <dbReference type="ARBA" id="ARBA00004123"/>
    </source>
</evidence>
<dbReference type="InterPro" id="IPR013929">
    <property type="entry name" value="RPAP1_C"/>
</dbReference>
<gene>
    <name evidence="9" type="ORF">ACAOBT_LOCUS6707</name>
</gene>
<dbReference type="EMBL" id="CAKOFQ010006731">
    <property type="protein sequence ID" value="CAH1966201.1"/>
    <property type="molecule type" value="Genomic_DNA"/>
</dbReference>
<dbReference type="AlphaFoldDB" id="A0A9P0K2U7"/>
<dbReference type="PANTHER" id="PTHR21483:SF18">
    <property type="entry name" value="RNA POLYMERASE II-ASSOCIATED PROTEIN 1"/>
    <property type="match status" value="1"/>
</dbReference>
<keyword evidence="10" id="KW-1185">Reference proteome</keyword>
<proteinExistence type="inferred from homology"/>
<evidence type="ECO:0000256" key="2">
    <source>
        <dbReference type="ARBA" id="ARBA00009953"/>
    </source>
</evidence>
<dbReference type="InterPro" id="IPR013930">
    <property type="entry name" value="RPAP1_N"/>
</dbReference>
<evidence type="ECO:0000313" key="9">
    <source>
        <dbReference type="EMBL" id="CAH1966201.1"/>
    </source>
</evidence>
<feature type="region of interest" description="Disordered" evidence="5">
    <location>
        <begin position="91"/>
        <end position="112"/>
    </location>
</feature>
<feature type="domain" description="RPAP1 N-terminal" evidence="7">
    <location>
        <begin position="182"/>
        <end position="226"/>
    </location>
</feature>
<protein>
    <recommendedName>
        <fullName evidence="11">RNA polymerase II-associated protein 1</fullName>
    </recommendedName>
</protein>
<evidence type="ECO:0000256" key="4">
    <source>
        <dbReference type="ARBA" id="ARBA00023242"/>
    </source>
</evidence>
<dbReference type="InterPro" id="IPR016024">
    <property type="entry name" value="ARM-type_fold"/>
</dbReference>
<dbReference type="Pfam" id="PF25766">
    <property type="entry name" value="TPR_RPAP1"/>
    <property type="match status" value="1"/>
</dbReference>
<dbReference type="Proteomes" id="UP001152888">
    <property type="component" value="Unassembled WGS sequence"/>
</dbReference>
<feature type="domain" description="RPAP1 C-terminal" evidence="6">
    <location>
        <begin position="293"/>
        <end position="358"/>
    </location>
</feature>
<evidence type="ECO:0000259" key="8">
    <source>
        <dbReference type="Pfam" id="PF25766"/>
    </source>
</evidence>
<dbReference type="PANTHER" id="PTHR21483">
    <property type="entry name" value="RNA POLYMERASE II-ASSOCIATED PROTEIN 1"/>
    <property type="match status" value="1"/>
</dbReference>
<evidence type="ECO:0008006" key="11">
    <source>
        <dbReference type="Google" id="ProtNLM"/>
    </source>
</evidence>
<dbReference type="Pfam" id="PF08620">
    <property type="entry name" value="RPAP1_C"/>
    <property type="match status" value="1"/>
</dbReference>
<dbReference type="OrthoDB" id="348201at2759"/>
<reference evidence="9" key="1">
    <citation type="submission" date="2022-03" db="EMBL/GenBank/DDBJ databases">
        <authorList>
            <person name="Sayadi A."/>
        </authorList>
    </citation>
    <scope>NUCLEOTIDE SEQUENCE</scope>
</reference>
<comment type="caution">
    <text evidence="9">The sequence shown here is derived from an EMBL/GenBank/DDBJ whole genome shotgun (WGS) entry which is preliminary data.</text>
</comment>